<gene>
    <name evidence="1" type="ORF">GGI15_001503</name>
</gene>
<dbReference type="OrthoDB" id="5572382at2759"/>
<evidence type="ECO:0000313" key="1">
    <source>
        <dbReference type="EMBL" id="KAJ2786474.1"/>
    </source>
</evidence>
<comment type="caution">
    <text evidence="1">The sequence shown here is derived from an EMBL/GenBank/DDBJ whole genome shotgun (WGS) entry which is preliminary data.</text>
</comment>
<proteinExistence type="predicted"/>
<organism evidence="1 2">
    <name type="scientific">Coemansia interrupta</name>
    <dbReference type="NCBI Taxonomy" id="1126814"/>
    <lineage>
        <taxon>Eukaryota</taxon>
        <taxon>Fungi</taxon>
        <taxon>Fungi incertae sedis</taxon>
        <taxon>Zoopagomycota</taxon>
        <taxon>Kickxellomycotina</taxon>
        <taxon>Kickxellomycetes</taxon>
        <taxon>Kickxellales</taxon>
        <taxon>Kickxellaceae</taxon>
        <taxon>Coemansia</taxon>
    </lineage>
</organism>
<evidence type="ECO:0000313" key="2">
    <source>
        <dbReference type="Proteomes" id="UP001140172"/>
    </source>
</evidence>
<keyword evidence="2" id="KW-1185">Reference proteome</keyword>
<dbReference type="Proteomes" id="UP001140172">
    <property type="component" value="Unassembled WGS sequence"/>
</dbReference>
<sequence length="380" mass="44148">MSLVAPQYAANIRRPIPPFNMAGIKTVIFPPPLSPFQTLPYDVIDRIIEYTLDGVNSTNKKFWRKSYPLMQCCRNWRIAFIQTEFSVMTVKLKRSLPLGLSFSKHPYPANPRLYPIKECVRHLVFKFESWKRLSAGETLEWLRSSVEMGRINKTAVSSLRIEGFYGDEWVAYFKKNKDAAVTRLVELLTYLHESFPNITSVSLNILKWEFLKYVDRTDLRVEKALAALFYGRDVEMFAKFVKDSFKTMNPRYFTGITSLRIESANAHNYFKYSEDWVMKVIRLNAPTLRKLHLCAISDELLKDLTTSKAGNQMTYPKLRKITTRVNCYGSNAQRNLAQALARGELLEHSFRHFPALKYINLYGRRFETHLSTSDSDEAEV</sequence>
<reference evidence="1" key="1">
    <citation type="submission" date="2022-07" db="EMBL/GenBank/DDBJ databases">
        <title>Phylogenomic reconstructions and comparative analyses of Kickxellomycotina fungi.</title>
        <authorList>
            <person name="Reynolds N.K."/>
            <person name="Stajich J.E."/>
            <person name="Barry K."/>
            <person name="Grigoriev I.V."/>
            <person name="Crous P."/>
            <person name="Smith M.E."/>
        </authorList>
    </citation>
    <scope>NUCLEOTIDE SEQUENCE</scope>
    <source>
        <strain evidence="1">BCRC 34489</strain>
    </source>
</reference>
<protein>
    <submittedName>
        <fullName evidence="1">Uncharacterized protein</fullName>
    </submittedName>
</protein>
<name>A0A9W8HIC1_9FUNG</name>
<dbReference type="AlphaFoldDB" id="A0A9W8HIC1"/>
<dbReference type="EMBL" id="JANBUM010000060">
    <property type="protein sequence ID" value="KAJ2786474.1"/>
    <property type="molecule type" value="Genomic_DNA"/>
</dbReference>
<accession>A0A9W8HIC1</accession>